<dbReference type="PANTHER" id="PTHR31232:SF42">
    <property type="entry name" value="S-PROTEIN HOMOLOG"/>
    <property type="match status" value="1"/>
</dbReference>
<evidence type="ECO:0000313" key="8">
    <source>
        <dbReference type="Proteomes" id="UP000298416"/>
    </source>
</evidence>
<evidence type="ECO:0000313" key="7">
    <source>
        <dbReference type="EMBL" id="KAG6384434.1"/>
    </source>
</evidence>
<dbReference type="PROSITE" id="PS51257">
    <property type="entry name" value="PROKAR_LIPOPROTEIN"/>
    <property type="match status" value="1"/>
</dbReference>
<evidence type="ECO:0000256" key="4">
    <source>
        <dbReference type="ARBA" id="ARBA00022525"/>
    </source>
</evidence>
<protein>
    <recommendedName>
        <fullName evidence="6">S-protein homolog</fullName>
    </recommendedName>
</protein>
<dbReference type="OrthoDB" id="883183at2759"/>
<organism evidence="7">
    <name type="scientific">Salvia splendens</name>
    <name type="common">Scarlet sage</name>
    <dbReference type="NCBI Taxonomy" id="180675"/>
    <lineage>
        <taxon>Eukaryota</taxon>
        <taxon>Viridiplantae</taxon>
        <taxon>Streptophyta</taxon>
        <taxon>Embryophyta</taxon>
        <taxon>Tracheophyta</taxon>
        <taxon>Spermatophyta</taxon>
        <taxon>Magnoliopsida</taxon>
        <taxon>eudicotyledons</taxon>
        <taxon>Gunneridae</taxon>
        <taxon>Pentapetalae</taxon>
        <taxon>asterids</taxon>
        <taxon>lamiids</taxon>
        <taxon>Lamiales</taxon>
        <taxon>Lamiaceae</taxon>
        <taxon>Nepetoideae</taxon>
        <taxon>Mentheae</taxon>
        <taxon>Salviinae</taxon>
        <taxon>Salvia</taxon>
        <taxon>Salvia subgen. Calosphace</taxon>
        <taxon>core Calosphace</taxon>
    </lineage>
</organism>
<keyword evidence="5 6" id="KW-0732">Signal</keyword>
<dbReference type="GO" id="GO:0060320">
    <property type="term" value="P:rejection of self pollen"/>
    <property type="evidence" value="ECO:0007669"/>
    <property type="project" value="UniProtKB-KW"/>
</dbReference>
<evidence type="ECO:0000256" key="3">
    <source>
        <dbReference type="ARBA" id="ARBA00022471"/>
    </source>
</evidence>
<evidence type="ECO:0000256" key="2">
    <source>
        <dbReference type="ARBA" id="ARBA00005581"/>
    </source>
</evidence>
<evidence type="ECO:0000256" key="1">
    <source>
        <dbReference type="ARBA" id="ARBA00004613"/>
    </source>
</evidence>
<accession>A0A8X8YXW4</accession>
<reference evidence="7" key="1">
    <citation type="submission" date="2018-01" db="EMBL/GenBank/DDBJ databases">
        <authorList>
            <person name="Mao J.F."/>
        </authorList>
    </citation>
    <scope>NUCLEOTIDE SEQUENCE</scope>
    <source>
        <strain evidence="7">Huo1</strain>
        <tissue evidence="7">Leaf</tissue>
    </source>
</reference>
<reference evidence="7" key="2">
    <citation type="submission" date="2020-08" db="EMBL/GenBank/DDBJ databases">
        <title>Plant Genome Project.</title>
        <authorList>
            <person name="Zhang R.-G."/>
        </authorList>
    </citation>
    <scope>NUCLEOTIDE SEQUENCE</scope>
    <source>
        <strain evidence="7">Huo1</strain>
        <tissue evidence="7">Leaf</tissue>
    </source>
</reference>
<keyword evidence="4 6" id="KW-0964">Secreted</keyword>
<keyword evidence="8" id="KW-1185">Reference proteome</keyword>
<evidence type="ECO:0000256" key="5">
    <source>
        <dbReference type="ARBA" id="ARBA00022729"/>
    </source>
</evidence>
<evidence type="ECO:0000256" key="6">
    <source>
        <dbReference type="RuleBase" id="RU367044"/>
    </source>
</evidence>
<dbReference type="PANTHER" id="PTHR31232">
    <property type="match status" value="1"/>
</dbReference>
<dbReference type="InterPro" id="IPR010264">
    <property type="entry name" value="Self-incomp_S1"/>
</dbReference>
<comment type="subcellular location">
    <subcellularLocation>
        <location evidence="1 6">Secreted</location>
    </subcellularLocation>
</comment>
<keyword evidence="3 6" id="KW-0713">Self-incompatibility</keyword>
<feature type="chain" id="PRO_5036516329" description="S-protein homolog" evidence="6">
    <location>
        <begin position="28"/>
        <end position="135"/>
    </location>
</feature>
<gene>
    <name evidence="7" type="ORF">SASPL_155749</name>
</gene>
<comment type="caution">
    <text evidence="7">The sequence shown here is derived from an EMBL/GenBank/DDBJ whole genome shotgun (WGS) entry which is preliminary data.</text>
</comment>
<dbReference type="AlphaFoldDB" id="A0A8X8YXW4"/>
<name>A0A8X8YXW4_SALSN</name>
<proteinExistence type="inferred from homology"/>
<feature type="signal peptide" evidence="6">
    <location>
        <begin position="1"/>
        <end position="27"/>
    </location>
</feature>
<sequence>MMMKSFEAKALLLSVAVVLVLIASCDAVYKKTVVGIVNQATGNPITVHCYSGDDDLGFKKLGFGESFAWSFRYSVLGNTKYICNINTDFGSGSYVAYTEGFIVDKCGLNCVWIVKPDGPCLQQTQGPLLCQKWQR</sequence>
<comment type="similarity">
    <text evidence="2 6">Belongs to the plant self-incompatibility (S1) protein family.</text>
</comment>
<dbReference type="Proteomes" id="UP000298416">
    <property type="component" value="Unassembled WGS sequence"/>
</dbReference>
<dbReference type="EMBL" id="PNBA02000110">
    <property type="protein sequence ID" value="KAG6384434.1"/>
    <property type="molecule type" value="Genomic_DNA"/>
</dbReference>
<dbReference type="Pfam" id="PF05938">
    <property type="entry name" value="Self-incomp_S1"/>
    <property type="match status" value="1"/>
</dbReference>
<dbReference type="GO" id="GO:0005576">
    <property type="term" value="C:extracellular region"/>
    <property type="evidence" value="ECO:0007669"/>
    <property type="project" value="UniProtKB-SubCell"/>
</dbReference>